<dbReference type="AlphaFoldDB" id="A0AAU7S0V0"/>
<dbReference type="EMBL" id="CP157961">
    <property type="protein sequence ID" value="XBT96067.1"/>
    <property type="molecule type" value="Genomic_DNA"/>
</dbReference>
<evidence type="ECO:0000313" key="1">
    <source>
        <dbReference type="EMBL" id="XBT96067.1"/>
    </source>
</evidence>
<sequence>MKSSLKIVDWLASGSSLCRSGTIMLVKNAQSEEARAAAKNIPPVLDDIEHIPSAHEQPP</sequence>
<protein>
    <submittedName>
        <fullName evidence="1">Uncharacterized protein</fullName>
    </submittedName>
</protein>
<accession>A0AAU7S0V0</accession>
<reference evidence="1" key="1">
    <citation type="submission" date="2024-06" db="EMBL/GenBank/DDBJ databases">
        <authorList>
            <person name="Li T."/>
            <person name="Gao R."/>
        </authorList>
    </citation>
    <scope>NUCLEOTIDE SEQUENCE</scope>
    <source>
        <strain evidence="1">ZPR3</strain>
        <plasmid evidence="1">unnamed1</plasmid>
    </source>
</reference>
<name>A0AAU7S0V0_9HYPH</name>
<keyword evidence="1" id="KW-0614">Plasmid</keyword>
<proteinExistence type="predicted"/>
<gene>
    <name evidence="1" type="ORF">ABM479_21260</name>
</gene>
<organism evidence="1">
    <name type="scientific">Rhizobium sp. ZPR3</name>
    <dbReference type="NCBI Taxonomy" id="3158967"/>
    <lineage>
        <taxon>Bacteria</taxon>
        <taxon>Pseudomonadati</taxon>
        <taxon>Pseudomonadota</taxon>
        <taxon>Alphaproteobacteria</taxon>
        <taxon>Hyphomicrobiales</taxon>
        <taxon>Rhizobiaceae</taxon>
        <taxon>Rhizobium/Agrobacterium group</taxon>
        <taxon>Rhizobium</taxon>
    </lineage>
</organism>
<geneLocation type="plasmid" evidence="1">
    <name>unnamed1</name>
</geneLocation>
<dbReference type="RefSeq" id="WP_349960623.1">
    <property type="nucleotide sequence ID" value="NZ_CP157961.1"/>
</dbReference>